<sequence length="138" mass="15205">MTAALRAMARLVNWRDLAEDRPSCGTGRALRSAGAEIVHFHSARSVDLHLTARAIRRFESDLRHSTAIRLQPGSHWVTVRLECETDIDLLMTLVSAALQAHQRHPAACDAPLPRCNDHREATLTREGADGGAPRPCVQ</sequence>
<gene>
    <name evidence="2" type="ORF">QFZ56_004226</name>
</gene>
<proteinExistence type="predicted"/>
<protein>
    <recommendedName>
        <fullName evidence="1">Luciferase domain-containing protein</fullName>
    </recommendedName>
</protein>
<comment type="caution">
    <text evidence="2">The sequence shown here is derived from an EMBL/GenBank/DDBJ whole genome shotgun (WGS) entry which is preliminary data.</text>
</comment>
<accession>A0ABU0Q3M2</accession>
<evidence type="ECO:0000313" key="2">
    <source>
        <dbReference type="EMBL" id="MDQ0685263.1"/>
    </source>
</evidence>
<dbReference type="Pfam" id="PF17648">
    <property type="entry name" value="Luciferase"/>
    <property type="match status" value="1"/>
</dbReference>
<dbReference type="Proteomes" id="UP001243364">
    <property type="component" value="Unassembled WGS sequence"/>
</dbReference>
<evidence type="ECO:0000313" key="3">
    <source>
        <dbReference type="Proteomes" id="UP001243364"/>
    </source>
</evidence>
<dbReference type="InterPro" id="IPR040841">
    <property type="entry name" value="Luciferase_dom"/>
</dbReference>
<feature type="domain" description="Luciferase" evidence="1">
    <location>
        <begin position="34"/>
        <end position="97"/>
    </location>
</feature>
<name>A0ABU0Q3M2_STRAH</name>
<dbReference type="RefSeq" id="WP_307044865.1">
    <property type="nucleotide sequence ID" value="NZ_JAUSYA010000001.1"/>
</dbReference>
<dbReference type="EMBL" id="JAUSYA010000001">
    <property type="protein sequence ID" value="MDQ0685263.1"/>
    <property type="molecule type" value="Genomic_DNA"/>
</dbReference>
<evidence type="ECO:0000259" key="1">
    <source>
        <dbReference type="Pfam" id="PF17648"/>
    </source>
</evidence>
<reference evidence="2 3" key="1">
    <citation type="submission" date="2023-07" db="EMBL/GenBank/DDBJ databases">
        <title>Comparative genomics of wheat-associated soil bacteria to identify genetic determinants of phenazine resistance.</title>
        <authorList>
            <person name="Mouncey N."/>
        </authorList>
    </citation>
    <scope>NUCLEOTIDE SEQUENCE [LARGE SCALE GENOMIC DNA]</scope>
    <source>
        <strain evidence="2 3">W4I19-2</strain>
    </source>
</reference>
<organism evidence="2 3">
    <name type="scientific">Streptomyces achromogenes</name>
    <dbReference type="NCBI Taxonomy" id="67255"/>
    <lineage>
        <taxon>Bacteria</taxon>
        <taxon>Bacillati</taxon>
        <taxon>Actinomycetota</taxon>
        <taxon>Actinomycetes</taxon>
        <taxon>Kitasatosporales</taxon>
        <taxon>Streptomycetaceae</taxon>
        <taxon>Streptomyces</taxon>
    </lineage>
</organism>
<keyword evidence="3" id="KW-1185">Reference proteome</keyword>